<feature type="transmembrane region" description="Helical" evidence="1">
    <location>
        <begin position="50"/>
        <end position="71"/>
    </location>
</feature>
<dbReference type="AlphaFoldDB" id="A0A402CDN9"/>
<dbReference type="EMBL" id="BHYM01000046">
    <property type="protein sequence ID" value="GCE41709.1"/>
    <property type="molecule type" value="Genomic_DNA"/>
</dbReference>
<organism evidence="2 3">
    <name type="scientific">Rhodococcus wratislaviensis</name>
    <name type="common">Tsukamurella wratislaviensis</name>
    <dbReference type="NCBI Taxonomy" id="44752"/>
    <lineage>
        <taxon>Bacteria</taxon>
        <taxon>Bacillati</taxon>
        <taxon>Actinomycetota</taxon>
        <taxon>Actinomycetes</taxon>
        <taxon>Mycobacteriales</taxon>
        <taxon>Nocardiaceae</taxon>
        <taxon>Rhodococcus</taxon>
    </lineage>
</organism>
<gene>
    <name evidence="2" type="ORF">Rhow_005368</name>
</gene>
<keyword evidence="1" id="KW-1133">Transmembrane helix</keyword>
<dbReference type="Gene3D" id="3.40.50.1820">
    <property type="entry name" value="alpha/beta hydrolase"/>
    <property type="match status" value="1"/>
</dbReference>
<keyword evidence="1" id="KW-0812">Transmembrane</keyword>
<feature type="transmembrane region" description="Helical" evidence="1">
    <location>
        <begin position="200"/>
        <end position="219"/>
    </location>
</feature>
<feature type="transmembrane region" description="Helical" evidence="1">
    <location>
        <begin position="83"/>
        <end position="104"/>
    </location>
</feature>
<proteinExistence type="predicted"/>
<dbReference type="Proteomes" id="UP000287519">
    <property type="component" value="Unassembled WGS sequence"/>
</dbReference>
<protein>
    <submittedName>
        <fullName evidence="2">Uncharacterized protein</fullName>
    </submittedName>
</protein>
<reference evidence="2 3" key="1">
    <citation type="submission" date="2018-11" db="EMBL/GenBank/DDBJ databases">
        <title>Microbial catabolism of amino acid.</title>
        <authorList>
            <person name="Hibi M."/>
            <person name="Ogawa J."/>
        </authorList>
    </citation>
    <scope>NUCLEOTIDE SEQUENCE [LARGE SCALE GENOMIC DNA]</scope>
    <source>
        <strain evidence="2 3">C31-06</strain>
    </source>
</reference>
<accession>A0A402CDN9</accession>
<evidence type="ECO:0000256" key="1">
    <source>
        <dbReference type="SAM" id="Phobius"/>
    </source>
</evidence>
<name>A0A402CDN9_RHOWR</name>
<comment type="caution">
    <text evidence="2">The sequence shown here is derived from an EMBL/GenBank/DDBJ whole genome shotgun (WGS) entry which is preliminary data.</text>
</comment>
<feature type="transmembrane region" description="Helical" evidence="1">
    <location>
        <begin position="173"/>
        <end position="193"/>
    </location>
</feature>
<feature type="transmembrane region" description="Helical" evidence="1">
    <location>
        <begin position="110"/>
        <end position="128"/>
    </location>
</feature>
<evidence type="ECO:0000313" key="3">
    <source>
        <dbReference type="Proteomes" id="UP000287519"/>
    </source>
</evidence>
<keyword evidence="3" id="KW-1185">Reference proteome</keyword>
<sequence length="518" mass="55606">MAAAAMLVVVLAVCGVVPVWPGLLHLVALPPLDQFADLRLLLVRTDSWSQFLVLLAVVSAVRIMLMAWLLGGLDTRRIRFATAFYATAFGPVLLASCADATAYAMLYSRAFWPAVALVAVLVWILGPVPWQGDAGLRAAMGRTWRRGLRVEVMVPYCAAILALGALAERVPALTVLLVPVSAAATGLTVWAMGRAPLRRPAAALAAVLVASTVVSVIFVRTRAYDDPEPGPRQAGPLLVMAGIDSRSGEGTMHRADVQRLGYECEQVYYFSYAGTGGGQPRRDATCPIRTGAPYEPADTHRPVEEQVALFAEQAANLQRPLTVAAHSHAGWIAWEAVATRRAQVDVLILVGVFPDTPLGFPPPQVDRPGRVFGDLLRWAVPAIEFAFFPFDPDTPAARQLLGDAGSAQAVLGETLPEGVRVLSIASAADLPLMPHGRRLDVERNGCPVRAAHSSLPTSAAFDDEVIRFLNHRDPVPCPAWRDWGAVVIQAFGVPPADVDETVRKRAGRFRGRRSIGGS</sequence>
<keyword evidence="1" id="KW-0472">Membrane</keyword>
<feature type="transmembrane region" description="Helical" evidence="1">
    <location>
        <begin position="148"/>
        <end position="167"/>
    </location>
</feature>
<dbReference type="SUPFAM" id="SSF53474">
    <property type="entry name" value="alpha/beta-Hydrolases"/>
    <property type="match status" value="1"/>
</dbReference>
<dbReference type="InterPro" id="IPR029058">
    <property type="entry name" value="AB_hydrolase_fold"/>
</dbReference>
<evidence type="ECO:0000313" key="2">
    <source>
        <dbReference type="EMBL" id="GCE41709.1"/>
    </source>
</evidence>